<evidence type="ECO:0000313" key="8">
    <source>
        <dbReference type="EMBL" id="QKX56296.1"/>
    </source>
</evidence>
<dbReference type="Pfam" id="PF00172">
    <property type="entry name" value="Zn_clus"/>
    <property type="match status" value="1"/>
</dbReference>
<dbReference type="PROSITE" id="PS00463">
    <property type="entry name" value="ZN2_CY6_FUNGAL_1"/>
    <property type="match status" value="1"/>
</dbReference>
<reference evidence="9" key="1">
    <citation type="submission" date="2020-06" db="EMBL/GenBank/DDBJ databases">
        <title>A chromosome-scale genome assembly of Talaromyces rugulosus W13939.</title>
        <authorList>
            <person name="Wang B."/>
            <person name="Guo L."/>
            <person name="Ye K."/>
            <person name="Wang L."/>
        </authorList>
    </citation>
    <scope>NUCLEOTIDE SEQUENCE [LARGE SCALE GENOMIC DNA]</scope>
    <source>
        <strain evidence="9">W13939</strain>
    </source>
</reference>
<dbReference type="CDD" id="cd00067">
    <property type="entry name" value="GAL4"/>
    <property type="match status" value="1"/>
</dbReference>
<evidence type="ECO:0000259" key="7">
    <source>
        <dbReference type="PROSITE" id="PS50048"/>
    </source>
</evidence>
<dbReference type="GO" id="GO:0008270">
    <property type="term" value="F:zinc ion binding"/>
    <property type="evidence" value="ECO:0007669"/>
    <property type="project" value="InterPro"/>
</dbReference>
<dbReference type="GeneID" id="55990902"/>
<dbReference type="EMBL" id="CP055899">
    <property type="protein sequence ID" value="QKX56296.1"/>
    <property type="molecule type" value="Genomic_DNA"/>
</dbReference>
<dbReference type="AlphaFoldDB" id="A0A7H8QR29"/>
<dbReference type="InterPro" id="IPR001138">
    <property type="entry name" value="Zn2Cys6_DnaBD"/>
</dbReference>
<keyword evidence="9" id="KW-1185">Reference proteome</keyword>
<dbReference type="SMART" id="SM00906">
    <property type="entry name" value="Fungal_trans"/>
    <property type="match status" value="1"/>
</dbReference>
<evidence type="ECO:0000256" key="1">
    <source>
        <dbReference type="ARBA" id="ARBA00022723"/>
    </source>
</evidence>
<keyword evidence="5" id="KW-0539">Nucleus</keyword>
<dbReference type="Proteomes" id="UP000509510">
    <property type="component" value="Chromosome II"/>
</dbReference>
<organism evidence="8 9">
    <name type="scientific">Talaromyces rugulosus</name>
    <name type="common">Penicillium rugulosum</name>
    <dbReference type="NCBI Taxonomy" id="121627"/>
    <lineage>
        <taxon>Eukaryota</taxon>
        <taxon>Fungi</taxon>
        <taxon>Dikarya</taxon>
        <taxon>Ascomycota</taxon>
        <taxon>Pezizomycotina</taxon>
        <taxon>Eurotiomycetes</taxon>
        <taxon>Eurotiomycetidae</taxon>
        <taxon>Eurotiales</taxon>
        <taxon>Trichocomaceae</taxon>
        <taxon>Talaromyces</taxon>
        <taxon>Talaromyces sect. Islandici</taxon>
    </lineage>
</organism>
<gene>
    <name evidence="8" type="ORF">TRUGW13939_03397</name>
</gene>
<evidence type="ECO:0000256" key="3">
    <source>
        <dbReference type="ARBA" id="ARBA00023125"/>
    </source>
</evidence>
<evidence type="ECO:0000256" key="5">
    <source>
        <dbReference type="ARBA" id="ARBA00023242"/>
    </source>
</evidence>
<dbReference type="OrthoDB" id="3971593at2759"/>
<evidence type="ECO:0000256" key="2">
    <source>
        <dbReference type="ARBA" id="ARBA00023015"/>
    </source>
</evidence>
<evidence type="ECO:0000313" key="9">
    <source>
        <dbReference type="Proteomes" id="UP000509510"/>
    </source>
</evidence>
<feature type="coiled-coil region" evidence="6">
    <location>
        <begin position="66"/>
        <end position="93"/>
    </location>
</feature>
<dbReference type="InterPro" id="IPR036864">
    <property type="entry name" value="Zn2-C6_fun-type_DNA-bd_sf"/>
</dbReference>
<dbReference type="InterPro" id="IPR007219">
    <property type="entry name" value="XnlR_reg_dom"/>
</dbReference>
<dbReference type="GO" id="GO:0000435">
    <property type="term" value="P:positive regulation of transcription from RNA polymerase II promoter by galactose"/>
    <property type="evidence" value="ECO:0007669"/>
    <property type="project" value="TreeGrafter"/>
</dbReference>
<feature type="domain" description="Zn(2)-C6 fungal-type" evidence="7">
    <location>
        <begin position="32"/>
        <end position="61"/>
    </location>
</feature>
<dbReference type="RefSeq" id="XP_035342474.1">
    <property type="nucleotide sequence ID" value="XM_035486581.1"/>
</dbReference>
<keyword evidence="3" id="KW-0238">DNA-binding</keyword>
<dbReference type="Gene3D" id="4.10.240.10">
    <property type="entry name" value="Zn(2)-C6 fungal-type DNA-binding domain"/>
    <property type="match status" value="1"/>
</dbReference>
<name>A0A7H8QR29_TALRU</name>
<dbReference type="PROSITE" id="PS50048">
    <property type="entry name" value="ZN2_CY6_FUNGAL_2"/>
    <property type="match status" value="1"/>
</dbReference>
<dbReference type="GO" id="GO:0006351">
    <property type="term" value="P:DNA-templated transcription"/>
    <property type="evidence" value="ECO:0007669"/>
    <property type="project" value="InterPro"/>
</dbReference>
<dbReference type="GO" id="GO:0000978">
    <property type="term" value="F:RNA polymerase II cis-regulatory region sequence-specific DNA binding"/>
    <property type="evidence" value="ECO:0007669"/>
    <property type="project" value="TreeGrafter"/>
</dbReference>
<keyword evidence="6" id="KW-0175">Coiled coil</keyword>
<keyword evidence="2" id="KW-0805">Transcription regulation</keyword>
<evidence type="ECO:0000256" key="4">
    <source>
        <dbReference type="ARBA" id="ARBA00023163"/>
    </source>
</evidence>
<dbReference type="InterPro" id="IPR051127">
    <property type="entry name" value="Fungal_SecMet_Regulators"/>
</dbReference>
<keyword evidence="4" id="KW-0804">Transcription</keyword>
<evidence type="ECO:0000256" key="6">
    <source>
        <dbReference type="SAM" id="Coils"/>
    </source>
</evidence>
<dbReference type="Pfam" id="PF04082">
    <property type="entry name" value="Fungal_trans"/>
    <property type="match status" value="1"/>
</dbReference>
<keyword evidence="1" id="KW-0479">Metal-binding</keyword>
<dbReference type="CDD" id="cd12148">
    <property type="entry name" value="fungal_TF_MHR"/>
    <property type="match status" value="1"/>
</dbReference>
<dbReference type="SMART" id="SM00066">
    <property type="entry name" value="GAL4"/>
    <property type="match status" value="1"/>
</dbReference>
<dbReference type="PANTHER" id="PTHR47424">
    <property type="entry name" value="REGULATORY PROTEIN GAL4"/>
    <property type="match status" value="1"/>
</dbReference>
<accession>A0A7H8QR29</accession>
<dbReference type="GO" id="GO:0005634">
    <property type="term" value="C:nucleus"/>
    <property type="evidence" value="ECO:0007669"/>
    <property type="project" value="TreeGrafter"/>
</dbReference>
<proteinExistence type="predicted"/>
<dbReference type="SUPFAM" id="SSF57701">
    <property type="entry name" value="Zn2/Cys6 DNA-binding domain"/>
    <property type="match status" value="1"/>
</dbReference>
<protein>
    <recommendedName>
        <fullName evidence="7">Zn(2)-C6 fungal-type domain-containing protein</fullName>
    </recommendedName>
</protein>
<sequence length="706" mass="79966">MTTIMTTTTTIAPQEPETGVNKRKRDTYTPTACNECKRRKIKCNGRTPCERCSRQLLDCRYRSTANSDESTNVDQLLQKINALQSQVSILSDHVTTQHKSPPVSSMKEERAPVAVSEDRLNLHSNPSPSFEGPTTSAFKIKIARDSLKKENLLDESDDGEITRPASPSPLHHRRAFESVIDPMWTITHQEATRLHNVYEEEMGMMYPIVPHEQITTHINLLYSRPGDLFSTKIESTNHEHHDSRLDLEDVIILKLIFACALAAEENGHSTLGMKLFHSTRDVINDCVWGAPSVKRICSLTLASILFFQIDEERKAWRTIGIAIRMCLEMGLHQREILEQKALTDVQKEQLVCLFWSLYVLDNRWSIGTGLPSHLDSDDIDPTLPRAEGFPYLTLMIEYSHLSAKVWKHISNPCCRGSNNKKNEVEYLHWQILQWAESIPEYLKLPEEQLSVSWTPNSPPNRGVRRLQCLLYLRTNLMRMLVYQPALLSASAISQDTAEADMMVEIAKETIRFIFRLNETSNIYQLQQVTFNYFLVSALAVLLLAIAHAPLRYSAQCKEEFYLALELVKKFSVKSYVSKRLWKSIKGLQRYAPKPGAHRSQYESVHDGNVPVHRQVATPEALQAPASLDMLPEDLDSSAAQIDPSGSQMTQDFMSLFEMPETPSYGIAGSDLLSNEEWSSYPSEQAGYEALLSSTLNSCFGPSISLV</sequence>
<dbReference type="GO" id="GO:0000981">
    <property type="term" value="F:DNA-binding transcription factor activity, RNA polymerase II-specific"/>
    <property type="evidence" value="ECO:0007669"/>
    <property type="project" value="InterPro"/>
</dbReference>
<dbReference type="KEGG" id="trg:TRUGW13939_03397"/>
<dbReference type="PANTHER" id="PTHR47424:SF5">
    <property type="entry name" value="ZN(II)2CYS6 TRANSCRIPTION FACTOR (EUROFUNG)"/>
    <property type="match status" value="1"/>
</dbReference>